<dbReference type="EMBL" id="BLXX01000003">
    <property type="protein sequence ID" value="GFO59135.1"/>
    <property type="molecule type" value="Genomic_DNA"/>
</dbReference>
<dbReference type="Pfam" id="PF01402">
    <property type="entry name" value="RHH_1"/>
    <property type="match status" value="1"/>
</dbReference>
<accession>A0A6V8MGP2</accession>
<dbReference type="InterPro" id="IPR002145">
    <property type="entry name" value="CopG"/>
</dbReference>
<dbReference type="AlphaFoldDB" id="A0A6V8MGP2"/>
<name>A0A6V8MGP2_9BACT</name>
<feature type="domain" description="Ribbon-helix-helix protein CopG" evidence="2">
    <location>
        <begin position="26"/>
        <end position="64"/>
    </location>
</feature>
<evidence type="ECO:0000313" key="4">
    <source>
        <dbReference type="Proteomes" id="UP000556026"/>
    </source>
</evidence>
<gene>
    <name evidence="3" type="ORF">GMST_14600</name>
</gene>
<reference evidence="4" key="1">
    <citation type="submission" date="2020-06" db="EMBL/GenBank/DDBJ databases">
        <title>Draft genomic sequence of Geomonas sp. Red330.</title>
        <authorList>
            <person name="Itoh H."/>
            <person name="Zhenxing X."/>
            <person name="Ushijima N."/>
            <person name="Masuda Y."/>
            <person name="Shiratori Y."/>
            <person name="Senoo K."/>
        </authorList>
    </citation>
    <scope>NUCLEOTIDE SEQUENCE [LARGE SCALE GENOMIC DNA]</scope>
    <source>
        <strain evidence="4">Red330</strain>
    </source>
</reference>
<keyword evidence="4" id="KW-1185">Reference proteome</keyword>
<proteinExistence type="predicted"/>
<organism evidence="3 4">
    <name type="scientific">Geomonas silvestris</name>
    <dbReference type="NCBI Taxonomy" id="2740184"/>
    <lineage>
        <taxon>Bacteria</taxon>
        <taxon>Pseudomonadati</taxon>
        <taxon>Thermodesulfobacteriota</taxon>
        <taxon>Desulfuromonadia</taxon>
        <taxon>Geobacterales</taxon>
        <taxon>Geobacteraceae</taxon>
        <taxon>Geomonas</taxon>
    </lineage>
</organism>
<dbReference type="Proteomes" id="UP000556026">
    <property type="component" value="Unassembled WGS sequence"/>
</dbReference>
<evidence type="ECO:0000259" key="2">
    <source>
        <dbReference type="Pfam" id="PF01402"/>
    </source>
</evidence>
<dbReference type="RefSeq" id="WP_183353971.1">
    <property type="nucleotide sequence ID" value="NZ_BLXX01000003.1"/>
</dbReference>
<comment type="caution">
    <text evidence="3">The sequence shown here is derived from an EMBL/GenBank/DDBJ whole genome shotgun (WGS) entry which is preliminary data.</text>
</comment>
<evidence type="ECO:0000313" key="3">
    <source>
        <dbReference type="EMBL" id="GFO59135.1"/>
    </source>
</evidence>
<evidence type="ECO:0000256" key="1">
    <source>
        <dbReference type="SAM" id="MobiDB-lite"/>
    </source>
</evidence>
<dbReference type="GO" id="GO:0006355">
    <property type="term" value="P:regulation of DNA-templated transcription"/>
    <property type="evidence" value="ECO:0007669"/>
    <property type="project" value="InterPro"/>
</dbReference>
<sequence length="72" mass="8405">MQYQHLALTPTRRTARKKERKGLNNVVSLRISDREKRVLDRISEATHTNLSDVVREALSFWLTTRKGICLEP</sequence>
<protein>
    <recommendedName>
        <fullName evidence="2">Ribbon-helix-helix protein CopG domain-containing protein</fullName>
    </recommendedName>
</protein>
<feature type="region of interest" description="Disordered" evidence="1">
    <location>
        <begin position="1"/>
        <end position="21"/>
    </location>
</feature>